<reference evidence="2 3" key="2">
    <citation type="submission" date="2015-02" db="EMBL/GenBank/DDBJ databases">
        <title>The complete genome of Sphingomonas hengshuiensis sp. WHSC-8 isolated from soil of Hengshui Lake.</title>
        <authorList>
            <person name="Wei S."/>
            <person name="Guo J."/>
            <person name="Su C."/>
            <person name="Wu R."/>
            <person name="Zhang Z."/>
            <person name="Liang K."/>
            <person name="Li H."/>
            <person name="Wang T."/>
            <person name="Liu H."/>
            <person name="Zhang C."/>
            <person name="Li Z."/>
            <person name="Wang Q."/>
            <person name="Meng J."/>
        </authorList>
    </citation>
    <scope>NUCLEOTIDE SEQUENCE [LARGE SCALE GENOMIC DNA]</scope>
    <source>
        <strain evidence="2 3">WHSC-8</strain>
        <plasmid evidence="3">Plasmid</plasmid>
    </source>
</reference>
<dbReference type="InterPro" id="IPR036390">
    <property type="entry name" value="WH_DNA-bd_sf"/>
</dbReference>
<dbReference type="AlphaFoldDB" id="A0A7U5BGG4"/>
<dbReference type="EMBL" id="CP010837">
    <property type="protein sequence ID" value="AJP74803.1"/>
    <property type="molecule type" value="Genomic_DNA"/>
</dbReference>
<feature type="compositionally biased region" description="Basic and acidic residues" evidence="1">
    <location>
        <begin position="249"/>
        <end position="269"/>
    </location>
</feature>
<keyword evidence="2" id="KW-0614">Plasmid</keyword>
<proteinExistence type="predicted"/>
<dbReference type="KEGG" id="sphi:TS85_23790"/>
<dbReference type="Pfam" id="PF13730">
    <property type="entry name" value="HTH_36"/>
    <property type="match status" value="1"/>
</dbReference>
<dbReference type="SUPFAM" id="SSF46785">
    <property type="entry name" value="Winged helix' DNA-binding domain"/>
    <property type="match status" value="1"/>
</dbReference>
<dbReference type="OrthoDB" id="7467461at2"/>
<evidence type="ECO:0000313" key="3">
    <source>
        <dbReference type="Proteomes" id="UP000032300"/>
    </source>
</evidence>
<evidence type="ECO:0000256" key="1">
    <source>
        <dbReference type="SAM" id="MobiDB-lite"/>
    </source>
</evidence>
<reference evidence="2 3" key="1">
    <citation type="journal article" date="2015" name="Int. J. Syst. Evol. Microbiol.">
        <title>Sphingomonas hengshuiensis sp. nov., isolated from lake wetland.</title>
        <authorList>
            <person name="Wei S."/>
            <person name="Wang T."/>
            <person name="Liu H."/>
            <person name="Zhang C."/>
            <person name="Guo J."/>
            <person name="Wang Q."/>
            <person name="Liang K."/>
            <person name="Zhang Z."/>
        </authorList>
    </citation>
    <scope>NUCLEOTIDE SEQUENCE [LARGE SCALE GENOMIC DNA]</scope>
    <source>
        <strain evidence="2 3">WHSC-8</strain>
        <plasmid evidence="2">unnamed</plasmid>
    </source>
</reference>
<evidence type="ECO:0000313" key="2">
    <source>
        <dbReference type="EMBL" id="AJP74803.1"/>
    </source>
</evidence>
<dbReference type="RefSeq" id="WP_044337105.1">
    <property type="nucleotide sequence ID" value="NZ_CP010837.1"/>
</dbReference>
<name>A0A7U5BGG4_9SPHN</name>
<organism evidence="2 3">
    <name type="scientific">Sphingomonas hengshuiensis</name>
    <dbReference type="NCBI Taxonomy" id="1609977"/>
    <lineage>
        <taxon>Bacteria</taxon>
        <taxon>Pseudomonadati</taxon>
        <taxon>Pseudomonadota</taxon>
        <taxon>Alphaproteobacteria</taxon>
        <taxon>Sphingomonadales</taxon>
        <taxon>Sphingomonadaceae</taxon>
        <taxon>Sphingomonas</taxon>
    </lineage>
</organism>
<gene>
    <name evidence="2" type="ORF">TS85_23790</name>
</gene>
<protein>
    <recommendedName>
        <fullName evidence="4">Helix-turn-helix domain-containing protein</fullName>
    </recommendedName>
</protein>
<evidence type="ECO:0008006" key="4">
    <source>
        <dbReference type="Google" id="ProtNLM"/>
    </source>
</evidence>
<feature type="region of interest" description="Disordered" evidence="1">
    <location>
        <begin position="249"/>
        <end position="291"/>
    </location>
</feature>
<geneLocation type="plasmid" evidence="3"/>
<accession>A0A7U5BGG4</accession>
<sequence length="291" mass="31624">MTAFTFGQASARALGGMARGIPVRAPARSGAPHRTGAPVRRDSIEAGTFEEAFFAAPAKGETDQLLRVARRTLDAGRQLRREARAGTRSLTASERLVASLTAAAVRVYEEILTLARLNRGRVYPSYDYLAEATCLGRATIARALHALEEIGFLVRQRRFKRVAGDGPGPRYEQTSNAYRPLLPNSVLAYLPRWMRPAPLPADAEWHAAEQAGAVANMVAGLSCREFARTMVGGDLGKVLARLGARIDAREQAPERESQNHPEPLLDSHKNRTSGVGLVGRRSALTGREYGK</sequence>
<dbReference type="Proteomes" id="UP000032300">
    <property type="component" value="Plasmid unnamed"/>
</dbReference>
<keyword evidence="3" id="KW-1185">Reference proteome</keyword>